<evidence type="ECO:0000256" key="7">
    <source>
        <dbReference type="ARBA" id="ARBA00022989"/>
    </source>
</evidence>
<evidence type="ECO:0000256" key="2">
    <source>
        <dbReference type="ARBA" id="ARBA00004477"/>
    </source>
</evidence>
<evidence type="ECO:0000313" key="10">
    <source>
        <dbReference type="EMBL" id="JAD91729.1"/>
    </source>
</evidence>
<dbReference type="EMBL" id="GBRH01206166">
    <property type="protein sequence ID" value="JAD91729.1"/>
    <property type="molecule type" value="Transcribed_RNA"/>
</dbReference>
<name>A0A0A9DT46_ARUDO</name>
<sequence>MQLGAEGFAVGFLYTLVGLMIAAVTHLLVKVESLRTQRFAMLAVMAIGWWAVRKVIYLDNWKTGYSVHTFWPSSWR</sequence>
<dbReference type="Pfam" id="PF04756">
    <property type="entry name" value="OST3_OST6"/>
    <property type="match status" value="1"/>
</dbReference>
<keyword evidence="4 9" id="KW-0812">Transmembrane</keyword>
<dbReference type="GO" id="GO:0018279">
    <property type="term" value="P:protein N-linked glycosylation via asparagine"/>
    <property type="evidence" value="ECO:0007669"/>
    <property type="project" value="TreeGrafter"/>
</dbReference>
<keyword evidence="7 9" id="KW-1133">Transmembrane helix</keyword>
<evidence type="ECO:0000256" key="1">
    <source>
        <dbReference type="ARBA" id="ARBA00002791"/>
    </source>
</evidence>
<keyword evidence="6" id="KW-0256">Endoplasmic reticulum</keyword>
<keyword evidence="8 9" id="KW-0472">Membrane</keyword>
<accession>A0A0A9DT46</accession>
<dbReference type="GO" id="GO:0008250">
    <property type="term" value="C:oligosaccharyltransferase complex"/>
    <property type="evidence" value="ECO:0007669"/>
    <property type="project" value="TreeGrafter"/>
</dbReference>
<dbReference type="AlphaFoldDB" id="A0A0A9DT46"/>
<proteinExistence type="inferred from homology"/>
<organism evidence="10">
    <name type="scientific">Arundo donax</name>
    <name type="common">Giant reed</name>
    <name type="synonym">Donax arundinaceus</name>
    <dbReference type="NCBI Taxonomy" id="35708"/>
    <lineage>
        <taxon>Eukaryota</taxon>
        <taxon>Viridiplantae</taxon>
        <taxon>Streptophyta</taxon>
        <taxon>Embryophyta</taxon>
        <taxon>Tracheophyta</taxon>
        <taxon>Spermatophyta</taxon>
        <taxon>Magnoliopsida</taxon>
        <taxon>Liliopsida</taxon>
        <taxon>Poales</taxon>
        <taxon>Poaceae</taxon>
        <taxon>PACMAD clade</taxon>
        <taxon>Arundinoideae</taxon>
        <taxon>Arundineae</taxon>
        <taxon>Arundo</taxon>
    </lineage>
</organism>
<dbReference type="PANTHER" id="PTHR12692:SF0">
    <property type="entry name" value="GH11935P"/>
    <property type="match status" value="1"/>
</dbReference>
<comment type="subcellular location">
    <subcellularLocation>
        <location evidence="2">Endoplasmic reticulum membrane</location>
        <topology evidence="2">Multi-pass membrane protein</topology>
    </subcellularLocation>
</comment>
<protein>
    <submittedName>
        <fullName evidence="10">Tumor suppressor candidate, putative</fullName>
    </submittedName>
</protein>
<comment type="similarity">
    <text evidence="3">Belongs to the OST3/OST6 family.</text>
</comment>
<reference evidence="10" key="1">
    <citation type="submission" date="2014-09" db="EMBL/GenBank/DDBJ databases">
        <authorList>
            <person name="Magalhaes I.L.F."/>
            <person name="Oliveira U."/>
            <person name="Santos F.R."/>
            <person name="Vidigal T.H.D.A."/>
            <person name="Brescovit A.D."/>
            <person name="Santos A.J."/>
        </authorList>
    </citation>
    <scope>NUCLEOTIDE SEQUENCE</scope>
    <source>
        <tissue evidence="10">Shoot tissue taken approximately 20 cm above the soil surface</tissue>
    </source>
</reference>
<evidence type="ECO:0000256" key="6">
    <source>
        <dbReference type="ARBA" id="ARBA00022824"/>
    </source>
</evidence>
<evidence type="ECO:0000256" key="3">
    <source>
        <dbReference type="ARBA" id="ARBA00009561"/>
    </source>
</evidence>
<keyword evidence="5" id="KW-0732">Signal</keyword>
<evidence type="ECO:0000256" key="8">
    <source>
        <dbReference type="ARBA" id="ARBA00023136"/>
    </source>
</evidence>
<reference evidence="10" key="2">
    <citation type="journal article" date="2015" name="Data Brief">
        <title>Shoot transcriptome of the giant reed, Arundo donax.</title>
        <authorList>
            <person name="Barrero R.A."/>
            <person name="Guerrero F.D."/>
            <person name="Moolhuijzen P."/>
            <person name="Goolsby J.A."/>
            <person name="Tidwell J."/>
            <person name="Bellgard S.E."/>
            <person name="Bellgard M.I."/>
        </authorList>
    </citation>
    <scope>NUCLEOTIDE SEQUENCE</scope>
    <source>
        <tissue evidence="10">Shoot tissue taken approximately 20 cm above the soil surface</tissue>
    </source>
</reference>
<feature type="transmembrane region" description="Helical" evidence="9">
    <location>
        <begin position="35"/>
        <end position="52"/>
    </location>
</feature>
<evidence type="ECO:0000256" key="4">
    <source>
        <dbReference type="ARBA" id="ARBA00022692"/>
    </source>
</evidence>
<evidence type="ECO:0000256" key="5">
    <source>
        <dbReference type="ARBA" id="ARBA00022729"/>
    </source>
</evidence>
<dbReference type="InterPro" id="IPR021149">
    <property type="entry name" value="OligosaccharylTrfase_OST3/OST6"/>
</dbReference>
<dbReference type="PANTHER" id="PTHR12692">
    <property type="entry name" value="DOLICHYL-DIPHOSPHOOLIGOSACCHARIDE--PROTEIN GLYCOSYLTRANSFERASE-RELATED"/>
    <property type="match status" value="1"/>
</dbReference>
<evidence type="ECO:0000256" key="9">
    <source>
        <dbReference type="SAM" id="Phobius"/>
    </source>
</evidence>
<comment type="function">
    <text evidence="1">Subunit of the oligosaccharyl transferase (OST) complex that catalyzes the initial transfer of a defined glycan (Glc(3)Man(9)GlcNAc(2) in eukaryotes) from the lipid carrier dolichol-pyrophosphate to an asparagine residue within an Asn-X-Ser/Thr consensus motif in nascent polypeptide chains, the first step in protein N-glycosylation. N-glycosylation occurs cotranslationally and the complex associates with the Sec61 complex at the channel-forming translocon complex that mediates protein translocation across the endoplasmic reticulum (ER). All subunits are required for a maximal enzyme activity.</text>
</comment>
<feature type="transmembrane region" description="Helical" evidence="9">
    <location>
        <begin position="7"/>
        <end position="29"/>
    </location>
</feature>